<evidence type="ECO:0000313" key="2">
    <source>
        <dbReference type="Proteomes" id="UP000478052"/>
    </source>
</evidence>
<evidence type="ECO:0000313" key="1">
    <source>
        <dbReference type="EMBL" id="KAF0755043.1"/>
    </source>
</evidence>
<organism evidence="1 2">
    <name type="scientific">Aphis craccivora</name>
    <name type="common">Cowpea aphid</name>
    <dbReference type="NCBI Taxonomy" id="307492"/>
    <lineage>
        <taxon>Eukaryota</taxon>
        <taxon>Metazoa</taxon>
        <taxon>Ecdysozoa</taxon>
        <taxon>Arthropoda</taxon>
        <taxon>Hexapoda</taxon>
        <taxon>Insecta</taxon>
        <taxon>Pterygota</taxon>
        <taxon>Neoptera</taxon>
        <taxon>Paraneoptera</taxon>
        <taxon>Hemiptera</taxon>
        <taxon>Sternorrhyncha</taxon>
        <taxon>Aphidomorpha</taxon>
        <taxon>Aphidoidea</taxon>
        <taxon>Aphididae</taxon>
        <taxon>Aphidini</taxon>
        <taxon>Aphis</taxon>
        <taxon>Aphis</taxon>
    </lineage>
</organism>
<protein>
    <submittedName>
        <fullName evidence="1">Uncharacterized protein</fullName>
    </submittedName>
</protein>
<sequence length="202" mass="22726">WWDFDGGVTRCTGRVLRGTPPSANKRVVGIRYYYRHHFYPLPYAPQSFHQKPPFADLRIIYIHARERFSSPPSPQSVTIRILYPHRSSPPTPLSRYPPPLFPFTTYTKSAADPTKSSSRRFGVLVSSLHHHPTVLTIDATVFLLFRLYPSSPLASDKSPVDCNTAQPGFSLRVAITPPPLLPLPLYGPHTHHCSVAAIYTNP</sequence>
<dbReference type="EMBL" id="VUJU01004247">
    <property type="protein sequence ID" value="KAF0755043.1"/>
    <property type="molecule type" value="Genomic_DNA"/>
</dbReference>
<dbReference type="Proteomes" id="UP000478052">
    <property type="component" value="Unassembled WGS sequence"/>
</dbReference>
<keyword evidence="2" id="KW-1185">Reference proteome</keyword>
<dbReference type="AlphaFoldDB" id="A0A6G0YFX4"/>
<feature type="non-terminal residue" evidence="1">
    <location>
        <position position="1"/>
    </location>
</feature>
<gene>
    <name evidence="1" type="ORF">FWK35_00028724</name>
</gene>
<proteinExistence type="predicted"/>
<reference evidence="1 2" key="1">
    <citation type="submission" date="2019-08" db="EMBL/GenBank/DDBJ databases">
        <title>Whole genome of Aphis craccivora.</title>
        <authorList>
            <person name="Voronova N.V."/>
            <person name="Shulinski R.S."/>
            <person name="Bandarenka Y.V."/>
            <person name="Zhorov D.G."/>
            <person name="Warner D."/>
        </authorList>
    </citation>
    <scope>NUCLEOTIDE SEQUENCE [LARGE SCALE GENOMIC DNA]</scope>
    <source>
        <strain evidence="1">180601</strain>
        <tissue evidence="1">Whole Body</tissue>
    </source>
</reference>
<accession>A0A6G0YFX4</accession>
<name>A0A6G0YFX4_APHCR</name>
<comment type="caution">
    <text evidence="1">The sequence shown here is derived from an EMBL/GenBank/DDBJ whole genome shotgun (WGS) entry which is preliminary data.</text>
</comment>